<keyword evidence="1" id="KW-0479">Metal-binding</keyword>
<feature type="signal peptide" evidence="3">
    <location>
        <begin position="1"/>
        <end position="15"/>
    </location>
</feature>
<protein>
    <submittedName>
        <fullName evidence="4">Uncharacterized protein</fullName>
    </submittedName>
</protein>
<dbReference type="FunFam" id="3.40.50.1000:FF:000036">
    <property type="entry name" value="HAD family hydrolase"/>
    <property type="match status" value="1"/>
</dbReference>
<dbReference type="SFLD" id="SFLDS00003">
    <property type="entry name" value="Haloacid_Dehalogenase"/>
    <property type="match status" value="1"/>
</dbReference>
<dbReference type="PANTHER" id="PTHR42896:SF2">
    <property type="entry name" value="CBBY-LIKE PROTEIN"/>
    <property type="match status" value="1"/>
</dbReference>
<dbReference type="GO" id="GO:0016787">
    <property type="term" value="F:hydrolase activity"/>
    <property type="evidence" value="ECO:0007669"/>
    <property type="project" value="UniProtKB-KW"/>
</dbReference>
<evidence type="ECO:0000256" key="2">
    <source>
        <dbReference type="ARBA" id="ARBA00022801"/>
    </source>
</evidence>
<name>A0A8J5XG05_DIALT</name>
<keyword evidence="5" id="KW-1185">Reference proteome</keyword>
<dbReference type="EMBL" id="JAGTXO010000013">
    <property type="protein sequence ID" value="KAG8464461.1"/>
    <property type="molecule type" value="Genomic_DNA"/>
</dbReference>
<dbReference type="SUPFAM" id="SSF56784">
    <property type="entry name" value="HAD-like"/>
    <property type="match status" value="1"/>
</dbReference>
<dbReference type="PANTHER" id="PTHR42896">
    <property type="entry name" value="XYLULOSE-1,5-BISPHOSPHATE (XUBP) PHOSPHATASE"/>
    <property type="match status" value="1"/>
</dbReference>
<evidence type="ECO:0000313" key="4">
    <source>
        <dbReference type="EMBL" id="KAG8464461.1"/>
    </source>
</evidence>
<reference evidence="4" key="1">
    <citation type="submission" date="2021-05" db="EMBL/GenBank/DDBJ databases">
        <title>The genome of the haptophyte Pavlova lutheri (Diacronema luteri, Pavlovales) - a model for lipid biosynthesis in eukaryotic algae.</title>
        <authorList>
            <person name="Hulatt C.J."/>
            <person name="Posewitz M.C."/>
        </authorList>
    </citation>
    <scope>NUCLEOTIDE SEQUENCE</scope>
    <source>
        <strain evidence="4">NIVA-4/92</strain>
    </source>
</reference>
<keyword evidence="3" id="KW-0732">Signal</keyword>
<sequence>MAIALVVVALGVTAGRSGLARAPARARGAARMADYDFALLFDCDGVLAETERDVHRPSFNEAFKQRGLPTEWDVETYGKLLHIGGGKERMKGHWDEVGWPGEYAAADDDVRWGLCKELHATKTDLFMSRINNGDVPFRPRVLATIDDAITHGIPVAVCSTSNEKAVQAIVAKMGEARASKITIFAGDVVAAKKPAPDVYLLAAKELGVNTNRCLVVEDTNIGLRAAKGAKMACLITKSIYTQDEDFRLADAVYNDLSFIDLDVLQELVDANHAKHLFGVA</sequence>
<dbReference type="SFLD" id="SFLDG01129">
    <property type="entry name" value="C1.5:_HAD__Beta-PGM__Phosphata"/>
    <property type="match status" value="1"/>
</dbReference>
<dbReference type="Gene3D" id="3.40.50.1000">
    <property type="entry name" value="HAD superfamily/HAD-like"/>
    <property type="match status" value="1"/>
</dbReference>
<evidence type="ECO:0000256" key="1">
    <source>
        <dbReference type="ARBA" id="ARBA00022723"/>
    </source>
</evidence>
<organism evidence="4 5">
    <name type="scientific">Diacronema lutheri</name>
    <name type="common">Unicellular marine alga</name>
    <name type="synonym">Monochrysis lutheri</name>
    <dbReference type="NCBI Taxonomy" id="2081491"/>
    <lineage>
        <taxon>Eukaryota</taxon>
        <taxon>Haptista</taxon>
        <taxon>Haptophyta</taxon>
        <taxon>Pavlovophyceae</taxon>
        <taxon>Pavlovales</taxon>
        <taxon>Pavlovaceae</taxon>
        <taxon>Diacronema</taxon>
    </lineage>
</organism>
<dbReference type="InterPro" id="IPR023198">
    <property type="entry name" value="PGP-like_dom2"/>
</dbReference>
<comment type="caution">
    <text evidence="4">The sequence shown here is derived from an EMBL/GenBank/DDBJ whole genome shotgun (WGS) entry which is preliminary data.</text>
</comment>
<dbReference type="InterPro" id="IPR023214">
    <property type="entry name" value="HAD_sf"/>
</dbReference>
<dbReference type="InterPro" id="IPR006439">
    <property type="entry name" value="HAD-SF_hydro_IA"/>
</dbReference>
<keyword evidence="2" id="KW-0378">Hydrolase</keyword>
<dbReference type="InterPro" id="IPR044999">
    <property type="entry name" value="CbbY-like"/>
</dbReference>
<dbReference type="InterPro" id="IPR036412">
    <property type="entry name" value="HAD-like_sf"/>
</dbReference>
<dbReference type="OrthoDB" id="40579at2759"/>
<dbReference type="OMA" id="RFDLTFC"/>
<dbReference type="Gene3D" id="1.10.150.240">
    <property type="entry name" value="Putative phosphatase, domain 2"/>
    <property type="match status" value="1"/>
</dbReference>
<evidence type="ECO:0000313" key="5">
    <source>
        <dbReference type="Proteomes" id="UP000751190"/>
    </source>
</evidence>
<dbReference type="AlphaFoldDB" id="A0A8J5XG05"/>
<proteinExistence type="predicted"/>
<dbReference type="Pfam" id="PF00702">
    <property type="entry name" value="Hydrolase"/>
    <property type="match status" value="1"/>
</dbReference>
<dbReference type="NCBIfam" id="TIGR01509">
    <property type="entry name" value="HAD-SF-IA-v3"/>
    <property type="match status" value="1"/>
</dbReference>
<evidence type="ECO:0000256" key="3">
    <source>
        <dbReference type="SAM" id="SignalP"/>
    </source>
</evidence>
<accession>A0A8J5XG05</accession>
<gene>
    <name evidence="4" type="ORF">KFE25_003524</name>
</gene>
<dbReference type="GO" id="GO:0046872">
    <property type="term" value="F:metal ion binding"/>
    <property type="evidence" value="ECO:0007669"/>
    <property type="project" value="UniProtKB-KW"/>
</dbReference>
<feature type="chain" id="PRO_5035236549" evidence="3">
    <location>
        <begin position="16"/>
        <end position="280"/>
    </location>
</feature>
<dbReference type="Proteomes" id="UP000751190">
    <property type="component" value="Unassembled WGS sequence"/>
</dbReference>